<keyword evidence="1" id="KW-0472">Membrane</keyword>
<keyword evidence="1" id="KW-1133">Transmembrane helix</keyword>
<protein>
    <submittedName>
        <fullName evidence="2">ABC transporter, binding protein</fullName>
    </submittedName>
</protein>
<keyword evidence="3" id="KW-1185">Reference proteome</keyword>
<dbReference type="OrthoDB" id="194307at2157"/>
<sequence>MGMLWVETLPSISLLYPYSPYEYINETITGFPSQGHDYWASYWLIGWPAALLCLHLVNQSVPEPWWYYYSAYSMSQVPEQWVTSNDPYVTTVTTTTPVTTTSTTTTTTTAVTSVTTSTVTVTSTSTSTFTTTVYRYVTSAGDIAAAVVVTAVVVALAVWAVRRK</sequence>
<evidence type="ECO:0000313" key="3">
    <source>
        <dbReference type="Proteomes" id="UP000000346"/>
    </source>
</evidence>
<evidence type="ECO:0000313" key="2">
    <source>
        <dbReference type="EMBL" id="ADL19091.1"/>
    </source>
</evidence>
<proteinExistence type="predicted"/>
<dbReference type="RefSeq" id="WP_013266603.1">
    <property type="nucleotide sequence ID" value="NC_014374.1"/>
</dbReference>
<name>D9Q1A3_ACIS3</name>
<gene>
    <name evidence="2" type="ordered locus">ASAC_0685</name>
</gene>
<accession>D9Q1A3</accession>
<dbReference type="GeneID" id="9498918"/>
<dbReference type="HOGENOM" id="CLU_1615220_0_0_2"/>
<dbReference type="KEGG" id="asc:ASAC_0685"/>
<feature type="transmembrane region" description="Helical" evidence="1">
    <location>
        <begin position="143"/>
        <end position="161"/>
    </location>
</feature>
<organism evidence="2 3">
    <name type="scientific">Acidilobus saccharovorans (strain DSM 16705 / JCM 18335 / VKM B-2471 / 345-15)</name>
    <dbReference type="NCBI Taxonomy" id="666510"/>
    <lineage>
        <taxon>Archaea</taxon>
        <taxon>Thermoproteota</taxon>
        <taxon>Thermoprotei</taxon>
        <taxon>Acidilobales</taxon>
        <taxon>Acidilobaceae</taxon>
        <taxon>Acidilobus</taxon>
    </lineage>
</organism>
<evidence type="ECO:0000256" key="1">
    <source>
        <dbReference type="SAM" id="Phobius"/>
    </source>
</evidence>
<dbReference type="STRING" id="666510.ASAC_0685"/>
<dbReference type="AlphaFoldDB" id="D9Q1A3"/>
<dbReference type="InParanoid" id="D9Q1A3"/>
<dbReference type="Proteomes" id="UP000000346">
    <property type="component" value="Chromosome"/>
</dbReference>
<reference evidence="2 3" key="1">
    <citation type="journal article" date="2010" name="Appl. Environ. Microbiol.">
        <title>The genome sequence of the crenarchaeon Acidilobus saccharovorans supports a new order, Acidilobales, and suggests an important ecological role in terrestrial acidic hot springs.</title>
        <authorList>
            <person name="Mardanov A.V."/>
            <person name="Svetlitchnyi V.A."/>
            <person name="Beletsky A.V."/>
            <person name="Prokofeva M.I."/>
            <person name="Bonch-Osmolovskaya E.A."/>
            <person name="Ravin N.V."/>
            <person name="Skryabin K.G."/>
        </authorList>
    </citation>
    <scope>NUCLEOTIDE SEQUENCE [LARGE SCALE GENOMIC DNA]</scope>
    <source>
        <strain evidence="3">DSM 16705 / JCM 18335 / VKM B-2471 / 345-15</strain>
    </source>
</reference>
<dbReference type="EMBL" id="CP001742">
    <property type="protein sequence ID" value="ADL19091.1"/>
    <property type="molecule type" value="Genomic_DNA"/>
</dbReference>
<dbReference type="eggNOG" id="arCOG01534">
    <property type="taxonomic scope" value="Archaea"/>
</dbReference>
<keyword evidence="1" id="KW-0812">Transmembrane</keyword>